<evidence type="ECO:0000313" key="4">
    <source>
        <dbReference type="EMBL" id="ETV86909.1"/>
    </source>
</evidence>
<dbReference type="Gene3D" id="1.10.720.30">
    <property type="entry name" value="SAP domain"/>
    <property type="match status" value="1"/>
</dbReference>
<dbReference type="RefSeq" id="XP_009823708.1">
    <property type="nucleotide sequence ID" value="XM_009825406.1"/>
</dbReference>
<dbReference type="InterPro" id="IPR036361">
    <property type="entry name" value="SAP_dom_sf"/>
</dbReference>
<evidence type="ECO:0000256" key="1">
    <source>
        <dbReference type="ARBA" id="ARBA00022553"/>
    </source>
</evidence>
<feature type="domain" description="SAP" evidence="3">
    <location>
        <begin position="6"/>
        <end position="40"/>
    </location>
</feature>
<organism evidence="4">
    <name type="scientific">Aphanomyces astaci</name>
    <name type="common">Crayfish plague agent</name>
    <dbReference type="NCBI Taxonomy" id="112090"/>
    <lineage>
        <taxon>Eukaryota</taxon>
        <taxon>Sar</taxon>
        <taxon>Stramenopiles</taxon>
        <taxon>Oomycota</taxon>
        <taxon>Saprolegniomycetes</taxon>
        <taxon>Saprolegniales</taxon>
        <taxon>Verrucalvaceae</taxon>
        <taxon>Aphanomyces</taxon>
    </lineage>
</organism>
<dbReference type="AlphaFoldDB" id="W4H6I2"/>
<dbReference type="InterPro" id="IPR003034">
    <property type="entry name" value="SAP_dom"/>
</dbReference>
<dbReference type="OrthoDB" id="79455at2759"/>
<dbReference type="PANTHER" id="PTHR46551:SF1">
    <property type="entry name" value="SAP DOMAIN-CONTAINING RIBONUCLEOPROTEIN"/>
    <property type="match status" value="1"/>
</dbReference>
<evidence type="ECO:0000256" key="2">
    <source>
        <dbReference type="ARBA" id="ARBA00046328"/>
    </source>
</evidence>
<dbReference type="PANTHER" id="PTHR46551">
    <property type="entry name" value="SAP DOMAIN-CONTAINING RIBONUCLEOPROTEIN"/>
    <property type="match status" value="1"/>
</dbReference>
<dbReference type="VEuPathDB" id="FungiDB:H257_01941"/>
<dbReference type="GO" id="GO:0005634">
    <property type="term" value="C:nucleus"/>
    <property type="evidence" value="ECO:0007669"/>
    <property type="project" value="TreeGrafter"/>
</dbReference>
<name>W4H6I2_APHAT</name>
<sequence>MAILNPKKMKVNEIKDELAKRGLSQAGLKPELIQRLELALDEEEFGGMDGPDSTPVSAAVEVEKVAAPAPVAKKADSIRNLLNDDSSSVQSPVVAAVSAPVNVAVVEPSTTTTATSASNVAPTEVPAPVIASVVDNTPKAISEEEKKRLRAEKFGIPLSEEQKILERAKRFQLPSMRTDDDDAAAPLLTDKSVVHVDKHADDSKKQDRAKRFGLPVAVDAGQLEEKKAARANRFGLNAEDDKKLKRAMRFNMETSETIDAKKKQRSERFGLST</sequence>
<gene>
    <name evidence="4" type="ORF">H257_01941</name>
</gene>
<protein>
    <recommendedName>
        <fullName evidence="3">SAP domain-containing protein</fullName>
    </recommendedName>
</protein>
<dbReference type="SUPFAM" id="SSF68906">
    <property type="entry name" value="SAP domain"/>
    <property type="match status" value="1"/>
</dbReference>
<accession>W4H6I2</accession>
<dbReference type="InterPro" id="IPR052240">
    <property type="entry name" value="SAP_domain_ribonucleoprotein"/>
</dbReference>
<proteinExistence type="inferred from homology"/>
<dbReference type="EMBL" id="KI913116">
    <property type="protein sequence ID" value="ETV86909.1"/>
    <property type="molecule type" value="Genomic_DNA"/>
</dbReference>
<dbReference type="InterPro" id="IPR040746">
    <property type="entry name" value="THO1_MOS11_C"/>
</dbReference>
<evidence type="ECO:0000259" key="3">
    <source>
        <dbReference type="PROSITE" id="PS50800"/>
    </source>
</evidence>
<dbReference type="SMART" id="SM00513">
    <property type="entry name" value="SAP"/>
    <property type="match status" value="1"/>
</dbReference>
<reference evidence="4" key="1">
    <citation type="submission" date="2013-12" db="EMBL/GenBank/DDBJ databases">
        <title>The Genome Sequence of Aphanomyces astaci APO3.</title>
        <authorList>
            <consortium name="The Broad Institute Genomics Platform"/>
            <person name="Russ C."/>
            <person name="Tyler B."/>
            <person name="van West P."/>
            <person name="Dieguez-Uribeondo J."/>
            <person name="Young S.K."/>
            <person name="Zeng Q."/>
            <person name="Gargeya S."/>
            <person name="Fitzgerald M."/>
            <person name="Abouelleil A."/>
            <person name="Alvarado L."/>
            <person name="Chapman S.B."/>
            <person name="Gainer-Dewar J."/>
            <person name="Goldberg J."/>
            <person name="Griggs A."/>
            <person name="Gujja S."/>
            <person name="Hansen M."/>
            <person name="Howarth C."/>
            <person name="Imamovic A."/>
            <person name="Ireland A."/>
            <person name="Larimer J."/>
            <person name="McCowan C."/>
            <person name="Murphy C."/>
            <person name="Pearson M."/>
            <person name="Poon T.W."/>
            <person name="Priest M."/>
            <person name="Roberts A."/>
            <person name="Saif S."/>
            <person name="Shea T."/>
            <person name="Sykes S."/>
            <person name="Wortman J."/>
            <person name="Nusbaum C."/>
            <person name="Birren B."/>
        </authorList>
    </citation>
    <scope>NUCLEOTIDE SEQUENCE [LARGE SCALE GENOMIC DNA]</scope>
    <source>
        <strain evidence="4">APO3</strain>
    </source>
</reference>
<dbReference type="Pfam" id="PF18592">
    <property type="entry name" value="Tho1_MOS11_C"/>
    <property type="match status" value="1"/>
</dbReference>
<dbReference type="STRING" id="112090.W4H6I2"/>
<dbReference type="PROSITE" id="PS50800">
    <property type="entry name" value="SAP"/>
    <property type="match status" value="1"/>
</dbReference>
<dbReference type="GeneID" id="20803937"/>
<keyword evidence="1" id="KW-0597">Phosphoprotein</keyword>
<dbReference type="GO" id="GO:0016973">
    <property type="term" value="P:poly(A)+ mRNA export from nucleus"/>
    <property type="evidence" value="ECO:0007669"/>
    <property type="project" value="TreeGrafter"/>
</dbReference>
<comment type="similarity">
    <text evidence="2">Belongs to the SAP domain-containing ribonucleoprotein family.</text>
</comment>
<dbReference type="Pfam" id="PF02037">
    <property type="entry name" value="SAP"/>
    <property type="match status" value="1"/>
</dbReference>